<dbReference type="PANTHER" id="PTHR28573:SF1">
    <property type="entry name" value="SPINDLE AND KINETOCHORE-ASSOCIATED PROTEIN 1"/>
    <property type="match status" value="1"/>
</dbReference>
<name>A0A1D2A6G3_AUXPR</name>
<reference evidence="4" key="1">
    <citation type="submission" date="2015-08" db="EMBL/GenBank/DDBJ databases">
        <authorList>
            <person name="Babu N.S."/>
            <person name="Beckwith C.J."/>
            <person name="Beseler K.G."/>
            <person name="Brison A."/>
            <person name="Carone J.V."/>
            <person name="Caskin T.P."/>
            <person name="Diamond M."/>
            <person name="Durham M.E."/>
            <person name="Foxe J.M."/>
            <person name="Go M."/>
            <person name="Henderson B.A."/>
            <person name="Jones I.B."/>
            <person name="McGettigan J.A."/>
            <person name="Micheletti S.J."/>
            <person name="Nasrallah M.E."/>
            <person name="Ortiz D."/>
            <person name="Piller C.R."/>
            <person name="Privatt S.R."/>
            <person name="Schneider S.L."/>
            <person name="Sharp S."/>
            <person name="Smith T.C."/>
            <person name="Stanton J.D."/>
            <person name="Ullery H.E."/>
            <person name="Wilson R.J."/>
            <person name="Serrano M.G."/>
            <person name="Buck G."/>
            <person name="Lee V."/>
            <person name="Wang Y."/>
            <person name="Carvalho R."/>
            <person name="Voegtly L."/>
            <person name="Shi R."/>
            <person name="Duckworth R."/>
            <person name="Johnson A."/>
            <person name="Loviza R."/>
            <person name="Walstead R."/>
            <person name="Shah Z."/>
            <person name="Kiflezghi M."/>
            <person name="Wade K."/>
            <person name="Ball S.L."/>
            <person name="Bradley K.W."/>
            <person name="Asai D.J."/>
            <person name="Bowman C.A."/>
            <person name="Russell D.A."/>
            <person name="Pope W.H."/>
            <person name="Jacobs-Sera D."/>
            <person name="Hendrix R.W."/>
            <person name="Hatfull G.F."/>
        </authorList>
    </citation>
    <scope>NUCLEOTIDE SEQUENCE</scope>
</reference>
<proteinExistence type="inferred from homology"/>
<comment type="similarity">
    <text evidence="1">Belongs to the SKA1 family.</text>
</comment>
<dbReference type="EMBL" id="GDKF01003858">
    <property type="protein sequence ID" value="JAT74764.1"/>
    <property type="molecule type" value="Transcribed_RNA"/>
</dbReference>
<evidence type="ECO:0000313" key="4">
    <source>
        <dbReference type="EMBL" id="JAT74764.1"/>
    </source>
</evidence>
<evidence type="ECO:0000256" key="2">
    <source>
        <dbReference type="SAM" id="Coils"/>
    </source>
</evidence>
<keyword evidence="2" id="KW-0175">Coiled coil</keyword>
<dbReference type="GO" id="GO:0005876">
    <property type="term" value="C:spindle microtubule"/>
    <property type="evidence" value="ECO:0007669"/>
    <property type="project" value="TreeGrafter"/>
</dbReference>
<feature type="region of interest" description="Disordered" evidence="3">
    <location>
        <begin position="186"/>
        <end position="214"/>
    </location>
</feature>
<dbReference type="Gene3D" id="1.10.10.1890">
    <property type="entry name" value="Ska1 microtubule binding domain-like"/>
    <property type="match status" value="1"/>
</dbReference>
<evidence type="ECO:0000256" key="1">
    <source>
        <dbReference type="ARBA" id="ARBA00006836"/>
    </source>
</evidence>
<dbReference type="GO" id="GO:0000278">
    <property type="term" value="P:mitotic cell cycle"/>
    <property type="evidence" value="ECO:0007669"/>
    <property type="project" value="TreeGrafter"/>
</dbReference>
<dbReference type="Pfam" id="PF07160">
    <property type="entry name" value="SKA1"/>
    <property type="match status" value="1"/>
</dbReference>
<organism evidence="4">
    <name type="scientific">Auxenochlorella protothecoides</name>
    <name type="common">Green microalga</name>
    <name type="synonym">Chlorella protothecoides</name>
    <dbReference type="NCBI Taxonomy" id="3075"/>
    <lineage>
        <taxon>Eukaryota</taxon>
        <taxon>Viridiplantae</taxon>
        <taxon>Chlorophyta</taxon>
        <taxon>core chlorophytes</taxon>
        <taxon>Trebouxiophyceae</taxon>
        <taxon>Chlorellales</taxon>
        <taxon>Chlorellaceae</taxon>
        <taxon>Auxenochlorella</taxon>
    </lineage>
</organism>
<sequence length="345" mass="37674">LSQLRFDRVMFEWGIEMHRLCKGSLREAPLSACCPKQSAQVFAPSLNRSNSRIRTESQAIRCRENSVHAIENFGTISHTGLLSMATGVLEQVVLAFSAQISELQQATLLRADDASAALYKDDLVALESRVRELEGRVRGVREQLARDRAALPAAQAVIRAATLQQRQLEHVEACLPTFLPSLPPTPPVHGGGGDTVHAEPARRPRAPGQENCAEPNAVPRYISSAELESLSSYMRGRLTADRVNQSLDELAAHAARNAALVLAARRGRVAGADKRHGMWLAYSVAIKEPLRGQRWVLESDLKTGNALKLDKSGKAILTVLRHLGRISEARVSVEGTTLLAILLQD</sequence>
<accession>A0A1D2A6G3</accession>
<dbReference type="PANTHER" id="PTHR28573">
    <property type="entry name" value="SPINDLE AND KINETOCHORE-ASSOCIATED PROTEIN 1"/>
    <property type="match status" value="1"/>
</dbReference>
<dbReference type="GO" id="GO:0072686">
    <property type="term" value="C:mitotic spindle"/>
    <property type="evidence" value="ECO:0007669"/>
    <property type="project" value="TreeGrafter"/>
</dbReference>
<gene>
    <name evidence="4" type="ORF">g.4648</name>
</gene>
<dbReference type="GO" id="GO:0008017">
    <property type="term" value="F:microtubule binding"/>
    <property type="evidence" value="ECO:0007669"/>
    <property type="project" value="InterPro"/>
</dbReference>
<protein>
    <recommendedName>
        <fullName evidence="5">Spindle and kinetochore-associated protein 1</fullName>
    </recommendedName>
</protein>
<evidence type="ECO:0008006" key="5">
    <source>
        <dbReference type="Google" id="ProtNLM"/>
    </source>
</evidence>
<feature type="coiled-coil region" evidence="2">
    <location>
        <begin position="116"/>
        <end position="143"/>
    </location>
</feature>
<dbReference type="AlphaFoldDB" id="A0A1D2A6G3"/>
<dbReference type="GO" id="GO:0051301">
    <property type="term" value="P:cell division"/>
    <property type="evidence" value="ECO:0007669"/>
    <property type="project" value="InterPro"/>
</dbReference>
<dbReference type="InterPro" id="IPR042031">
    <property type="entry name" value="SKA1_MBD_sf"/>
</dbReference>
<feature type="non-terminal residue" evidence="4">
    <location>
        <position position="1"/>
    </location>
</feature>
<dbReference type="InterPro" id="IPR009829">
    <property type="entry name" value="SKA1"/>
</dbReference>
<dbReference type="GO" id="GO:0007059">
    <property type="term" value="P:chromosome segregation"/>
    <property type="evidence" value="ECO:0007669"/>
    <property type="project" value="InterPro"/>
</dbReference>
<evidence type="ECO:0000256" key="3">
    <source>
        <dbReference type="SAM" id="MobiDB-lite"/>
    </source>
</evidence>
<dbReference type="GO" id="GO:0031110">
    <property type="term" value="P:regulation of microtubule polymerization or depolymerization"/>
    <property type="evidence" value="ECO:0007669"/>
    <property type="project" value="TreeGrafter"/>
</dbReference>
<dbReference type="GO" id="GO:0000940">
    <property type="term" value="C:outer kinetochore"/>
    <property type="evidence" value="ECO:0007669"/>
    <property type="project" value="TreeGrafter"/>
</dbReference>